<dbReference type="GO" id="GO:0005737">
    <property type="term" value="C:cytoplasm"/>
    <property type="evidence" value="ECO:0007669"/>
    <property type="project" value="TreeGrafter"/>
</dbReference>
<evidence type="ECO:0000256" key="1">
    <source>
        <dbReference type="SAM" id="MobiDB-lite"/>
    </source>
</evidence>
<accession>A0A9P4YSV0</accession>
<dbReference type="GeneID" id="55968384"/>
<feature type="compositionally biased region" description="Low complexity" evidence="1">
    <location>
        <begin position="75"/>
        <end position="87"/>
    </location>
</feature>
<feature type="compositionally biased region" description="Low complexity" evidence="1">
    <location>
        <begin position="530"/>
        <end position="539"/>
    </location>
</feature>
<dbReference type="PANTHER" id="PTHR13268:SF0">
    <property type="entry name" value="BCAS3 MICROTUBULE ASSOCIATED CELL MIGRATION FACTOR"/>
    <property type="match status" value="1"/>
</dbReference>
<feature type="compositionally biased region" description="Pro residues" evidence="1">
    <location>
        <begin position="540"/>
        <end position="551"/>
    </location>
</feature>
<dbReference type="GO" id="GO:0042594">
    <property type="term" value="P:response to starvation"/>
    <property type="evidence" value="ECO:0007669"/>
    <property type="project" value="TreeGrafter"/>
</dbReference>
<comment type="caution">
    <text evidence="2">The sequence shown here is derived from an EMBL/GenBank/DDBJ whole genome shotgun (WGS) entry which is preliminary data.</text>
</comment>
<feature type="compositionally biased region" description="Basic residues" evidence="1">
    <location>
        <begin position="976"/>
        <end position="987"/>
    </location>
</feature>
<dbReference type="Proteomes" id="UP000749293">
    <property type="component" value="Unassembled WGS sequence"/>
</dbReference>
<feature type="compositionally biased region" description="Polar residues" evidence="1">
    <location>
        <begin position="1"/>
        <end position="22"/>
    </location>
</feature>
<feature type="region of interest" description="Disordered" evidence="1">
    <location>
        <begin position="522"/>
        <end position="567"/>
    </location>
</feature>
<dbReference type="SUPFAM" id="SSF50978">
    <property type="entry name" value="WD40 repeat-like"/>
    <property type="match status" value="1"/>
</dbReference>
<feature type="region of interest" description="Disordered" evidence="1">
    <location>
        <begin position="403"/>
        <end position="424"/>
    </location>
</feature>
<name>A0A9P4YSV0_9HYPO</name>
<keyword evidence="3" id="KW-1185">Reference proteome</keyword>
<evidence type="ECO:0000313" key="2">
    <source>
        <dbReference type="EMBL" id="KAF4121192.1"/>
    </source>
</evidence>
<gene>
    <name evidence="2" type="ORF">GMORB2_2154</name>
</gene>
<feature type="compositionally biased region" description="Basic residues" evidence="1">
    <location>
        <begin position="101"/>
        <end position="110"/>
    </location>
</feature>
<sequence>MLDAISNASVSASTAPSLTTDWPRSGPFAGSPGNLISLMGDSPPTQPSSYEDAPGGRLGHQPPWATTATHRGFMNPSPASASPPANSQRPLSFPMEDPARQQHRKHLHHRQSPEPSLPHSRSPPSLGATVAAGPGYRRSSLQTRSAAHHQPPLPHQPQPHFYGTPDLDLAVATQSGIKAGQRGYHFGFDRLPSTSADRPGSADHVVTAGYQGGLDVYAVSKRGLEPVGGLKGLHGAVLHAKILPWSLTGPQRDVFPLVAVVLHGPVLRPQDAPTPAAHSAAQSPAMGTGAASPRSAFGQPEARPPVDSYQTSVQVYSLRTGKRVDTLLTAPEVPISTAIALTSPAFQPPAPVGAFTIEADSGTLVVCSGTTGECWVFLQRLEPQNGHMFACVGKLWTALQQSRKADAPGTDEGTQGLGGYAPSTSASRGANASAPIFALNGRWIAYCPSPPLHKALGASVATPIAGRAPGVLSMSPPHLPAAAASVDLIADSFVNKFMRGTTQELIWGAKWMGQQGKQAWNSYWNKSTNPQPQQMAAAPPQQPRSPPPTAHFPPTHGALGGPHPRSPGLVSIVDAETLAASASVVPITSFVPPQGCSFLSFSPTSLALFTASSKGDVQNVWDLLRIHHTKASPLQATMAPAETSGPVVRQIAQFSRMTVARVVHVAWSEPHGERLAMVTGRGTVHVLDMPPSAFMWPAPRRRKPAEVKNPEAADAGSSSSAVTITTNAFSAAYQAAKPFVSRARRSSAHVPSTMGASAGQAFKESAAQGGRALAAGISNSLGKTGTAFNQFRVAGENRVALPNTTSLPAASCVTWVRSRRSHSLFTMGDGLVRVFPAKARQMSTQSKRPSRTRRYKDFKVPGLPDDAVPPAIRQIVHLGAEDEVLDLTDHDMEAGDNTLTLGYGQRKRPAPDLSADAAIPQAEIESSAAYQPFHTDRRVTLNEYAPGRRGADAMESLSGALADASLEDSAVLNERNRKKKKDSKKKAQSSSSEVCEGRTAATDSLSAWAFGQPIPVVTWDLGQSFSQDDQYEDMDGHPQALPPSAMERVMEYGDHAQIVVTTRKRRGGRASDGDGEGFFEDECELLEFADQRV</sequence>
<feature type="region of interest" description="Disordered" evidence="1">
    <location>
        <begin position="1"/>
        <end position="159"/>
    </location>
</feature>
<dbReference type="GO" id="GO:0006914">
    <property type="term" value="P:autophagy"/>
    <property type="evidence" value="ECO:0007669"/>
    <property type="project" value="InterPro"/>
</dbReference>
<protein>
    <submittedName>
        <fullName evidence="2">Uncharacterized protein</fullName>
    </submittedName>
</protein>
<dbReference type="RefSeq" id="XP_035319844.1">
    <property type="nucleotide sequence ID" value="XM_035464134.1"/>
</dbReference>
<proteinExistence type="predicted"/>
<dbReference type="OrthoDB" id="3938623at2759"/>
<dbReference type="InterPro" id="IPR036322">
    <property type="entry name" value="WD40_repeat_dom_sf"/>
</dbReference>
<dbReference type="EMBL" id="JAANYQ010000013">
    <property type="protein sequence ID" value="KAF4121192.1"/>
    <property type="molecule type" value="Genomic_DNA"/>
</dbReference>
<feature type="region of interest" description="Disordered" evidence="1">
    <location>
        <begin position="972"/>
        <end position="998"/>
    </location>
</feature>
<dbReference type="AlphaFoldDB" id="A0A9P4YSV0"/>
<dbReference type="InterPro" id="IPR045142">
    <property type="entry name" value="BCAS3-like"/>
</dbReference>
<feature type="region of interest" description="Disordered" evidence="1">
    <location>
        <begin position="271"/>
        <end position="308"/>
    </location>
</feature>
<reference evidence="2" key="1">
    <citation type="submission" date="2020-03" db="EMBL/GenBank/DDBJ databases">
        <title>Site-based positive gene gene selection in Geosmithia morbida across the United States reveals a broad range of putative effectors and factors for local host and environmental adapation.</title>
        <authorList>
            <person name="Onufrak A."/>
            <person name="Murdoch R.W."/>
            <person name="Gazis R."/>
            <person name="Huff M."/>
            <person name="Staton M."/>
            <person name="Klingeman W."/>
            <person name="Hadziabdic D."/>
        </authorList>
    </citation>
    <scope>NUCLEOTIDE SEQUENCE</scope>
    <source>
        <strain evidence="2">1262</strain>
    </source>
</reference>
<organism evidence="2 3">
    <name type="scientific">Geosmithia morbida</name>
    <dbReference type="NCBI Taxonomy" id="1094350"/>
    <lineage>
        <taxon>Eukaryota</taxon>
        <taxon>Fungi</taxon>
        <taxon>Dikarya</taxon>
        <taxon>Ascomycota</taxon>
        <taxon>Pezizomycotina</taxon>
        <taxon>Sordariomycetes</taxon>
        <taxon>Hypocreomycetidae</taxon>
        <taxon>Hypocreales</taxon>
        <taxon>Bionectriaceae</taxon>
        <taxon>Geosmithia</taxon>
    </lineage>
</organism>
<evidence type="ECO:0000313" key="3">
    <source>
        <dbReference type="Proteomes" id="UP000749293"/>
    </source>
</evidence>
<dbReference type="PANTHER" id="PTHR13268">
    <property type="entry name" value="BREAST CARCINOMA AMPLIFIED SEQUENCE 3"/>
    <property type="match status" value="1"/>
</dbReference>
<feature type="region of interest" description="Disordered" evidence="1">
    <location>
        <begin position="700"/>
        <end position="720"/>
    </location>
</feature>
<feature type="compositionally biased region" description="Low complexity" evidence="1">
    <location>
        <begin position="113"/>
        <end position="125"/>
    </location>
</feature>